<organism evidence="1 2">
    <name type="scientific">Botrytis tulipae</name>
    <dbReference type="NCBI Taxonomy" id="87230"/>
    <lineage>
        <taxon>Eukaryota</taxon>
        <taxon>Fungi</taxon>
        <taxon>Dikarya</taxon>
        <taxon>Ascomycota</taxon>
        <taxon>Pezizomycotina</taxon>
        <taxon>Leotiomycetes</taxon>
        <taxon>Helotiales</taxon>
        <taxon>Sclerotiniaceae</taxon>
        <taxon>Botrytis</taxon>
    </lineage>
</organism>
<protein>
    <submittedName>
        <fullName evidence="1">Uncharacterized protein</fullName>
    </submittedName>
</protein>
<keyword evidence="2" id="KW-1185">Reference proteome</keyword>
<comment type="caution">
    <text evidence="1">The sequence shown here is derived from an EMBL/GenBank/DDBJ whole genome shotgun (WGS) entry which is preliminary data.</text>
</comment>
<dbReference type="Proteomes" id="UP000297777">
    <property type="component" value="Unassembled WGS sequence"/>
</dbReference>
<gene>
    <name evidence="1" type="ORF">BTUL_0004g00500</name>
</gene>
<dbReference type="OrthoDB" id="5422293at2759"/>
<dbReference type="AlphaFoldDB" id="A0A4Z1F408"/>
<evidence type="ECO:0000313" key="2">
    <source>
        <dbReference type="Proteomes" id="UP000297777"/>
    </source>
</evidence>
<evidence type="ECO:0000313" key="1">
    <source>
        <dbReference type="EMBL" id="TGO19414.1"/>
    </source>
</evidence>
<accession>A0A4Z1F408</accession>
<reference evidence="1 2" key="1">
    <citation type="submission" date="2017-12" db="EMBL/GenBank/DDBJ databases">
        <title>Comparative genomics of Botrytis spp.</title>
        <authorList>
            <person name="Valero-Jimenez C.A."/>
            <person name="Tapia P."/>
            <person name="Veloso J."/>
            <person name="Silva-Moreno E."/>
            <person name="Staats M."/>
            <person name="Valdes J.H."/>
            <person name="Van Kan J.A.L."/>
        </authorList>
    </citation>
    <scope>NUCLEOTIDE SEQUENCE [LARGE SCALE GENOMIC DNA]</scope>
    <source>
        <strain evidence="1 2">Bt9001</strain>
    </source>
</reference>
<name>A0A4Z1F408_9HELO</name>
<dbReference type="EMBL" id="PQXH01000004">
    <property type="protein sequence ID" value="TGO19414.1"/>
    <property type="molecule type" value="Genomic_DNA"/>
</dbReference>
<proteinExistence type="predicted"/>
<sequence>MDPPRRRRQPRFKITWWMRTKYKIKKWFSKLFSTRFELRGSVTRLRHIYPHPYLALLRLFIPFPSWSFPLPEPVAPLVIAQNEKLYRVRNKYHGTLRNVPSTEKWSLSSIPDPKDPDPIRYAIVACIVEELVRAFNWRLALGMRRDVKHIRRKNEGDPYPPYTQVVGPDWTRSVPSIEPDLLRELPSEMVTESGKLVLEERGCDENFEKRNIITNVGWFYTV</sequence>